<organism evidence="1 2">
    <name type="scientific">Paramuricea clavata</name>
    <name type="common">Red gorgonian</name>
    <name type="synonym">Violescent sea-whip</name>
    <dbReference type="NCBI Taxonomy" id="317549"/>
    <lineage>
        <taxon>Eukaryota</taxon>
        <taxon>Metazoa</taxon>
        <taxon>Cnidaria</taxon>
        <taxon>Anthozoa</taxon>
        <taxon>Octocorallia</taxon>
        <taxon>Malacalcyonacea</taxon>
        <taxon>Plexauridae</taxon>
        <taxon>Paramuricea</taxon>
    </lineage>
</organism>
<dbReference type="AlphaFoldDB" id="A0A7D9JHT0"/>
<comment type="caution">
    <text evidence="1">The sequence shown here is derived from an EMBL/GenBank/DDBJ whole genome shotgun (WGS) entry which is preliminary data.</text>
</comment>
<dbReference type="PANTHER" id="PTHR33480">
    <property type="entry name" value="SET DOMAIN-CONTAINING PROTEIN-RELATED"/>
    <property type="match status" value="1"/>
</dbReference>
<dbReference type="Proteomes" id="UP001152795">
    <property type="component" value="Unassembled WGS sequence"/>
</dbReference>
<evidence type="ECO:0000313" key="2">
    <source>
        <dbReference type="Proteomes" id="UP001152795"/>
    </source>
</evidence>
<name>A0A7D9JHT0_PARCT</name>
<keyword evidence="2" id="KW-1185">Reference proteome</keyword>
<proteinExistence type="predicted"/>
<accession>A0A7D9JHT0</accession>
<feature type="non-terminal residue" evidence="1">
    <location>
        <position position="1"/>
    </location>
</feature>
<sequence>MVEVVGKRSKKVPVLLTPDVKAAIITLTRTCKEGNVNNANPFVFALNNGQSVNPLRGNDALRKVSSMVDLQLPDAITSTNLQKYVATISQLVDMDKNEMEWLVNHLGHNVNIHKNFYRMQSSTLEMAVIGNLLIAVDKGRAHNFRGKNLRDITLQHFDDIAPEDSDSEDDGQQDK</sequence>
<reference evidence="1" key="1">
    <citation type="submission" date="2020-04" db="EMBL/GenBank/DDBJ databases">
        <authorList>
            <person name="Alioto T."/>
            <person name="Alioto T."/>
            <person name="Gomez Garrido J."/>
        </authorList>
    </citation>
    <scope>NUCLEOTIDE SEQUENCE</scope>
    <source>
        <strain evidence="1">A484AB</strain>
    </source>
</reference>
<dbReference type="EMBL" id="CACRXK020016572">
    <property type="protein sequence ID" value="CAB4030026.1"/>
    <property type="molecule type" value="Genomic_DNA"/>
</dbReference>
<dbReference type="OrthoDB" id="5987048at2759"/>
<protein>
    <submittedName>
        <fullName evidence="1">Uncharacterized protein</fullName>
    </submittedName>
</protein>
<evidence type="ECO:0000313" key="1">
    <source>
        <dbReference type="EMBL" id="CAB4030026.1"/>
    </source>
</evidence>
<gene>
    <name evidence="1" type="ORF">PACLA_8A039757</name>
</gene>